<evidence type="ECO:0000256" key="1">
    <source>
        <dbReference type="ARBA" id="ARBA00022729"/>
    </source>
</evidence>
<feature type="domain" description="5'-Nucleotidase C-terminal" evidence="3">
    <location>
        <begin position="292"/>
        <end position="428"/>
    </location>
</feature>
<name>A0A916NKQ8_9BACL</name>
<dbReference type="InterPro" id="IPR008334">
    <property type="entry name" value="5'-Nucleotdase_C"/>
</dbReference>
<evidence type="ECO:0000313" key="5">
    <source>
        <dbReference type="Proteomes" id="UP000693672"/>
    </source>
</evidence>
<dbReference type="InterPro" id="IPR006146">
    <property type="entry name" value="5'-Nucleotdase_CS"/>
</dbReference>
<dbReference type="EMBL" id="CAJVAS010000035">
    <property type="protein sequence ID" value="CAG7646538.1"/>
    <property type="molecule type" value="Genomic_DNA"/>
</dbReference>
<dbReference type="PANTHER" id="PTHR11575:SF23">
    <property type="entry name" value="5-NUCLEOTIDASE FAMILY PROTEIN"/>
    <property type="match status" value="1"/>
</dbReference>
<dbReference type="Pfam" id="PF02872">
    <property type="entry name" value="5_nucleotid_C"/>
    <property type="match status" value="1"/>
</dbReference>
<reference evidence="4" key="1">
    <citation type="submission" date="2021-06" db="EMBL/GenBank/DDBJ databases">
        <authorList>
            <person name="Criscuolo A."/>
        </authorList>
    </citation>
    <scope>NUCLEOTIDE SEQUENCE</scope>
    <source>
        <strain evidence="4">CIP111600</strain>
    </source>
</reference>
<keyword evidence="1" id="KW-0732">Signal</keyword>
<dbReference type="Pfam" id="PF00149">
    <property type="entry name" value="Metallophos"/>
    <property type="match status" value="1"/>
</dbReference>
<dbReference type="InterPro" id="IPR006179">
    <property type="entry name" value="5_nucleotidase/apyrase"/>
</dbReference>
<dbReference type="GO" id="GO:0009166">
    <property type="term" value="P:nucleotide catabolic process"/>
    <property type="evidence" value="ECO:0007669"/>
    <property type="project" value="InterPro"/>
</dbReference>
<evidence type="ECO:0000259" key="3">
    <source>
        <dbReference type="Pfam" id="PF02872"/>
    </source>
</evidence>
<dbReference type="GO" id="GO:0000166">
    <property type="term" value="F:nucleotide binding"/>
    <property type="evidence" value="ECO:0007669"/>
    <property type="project" value="InterPro"/>
</dbReference>
<dbReference type="AlphaFoldDB" id="A0A916NKQ8"/>
<dbReference type="Proteomes" id="UP000693672">
    <property type="component" value="Unassembled WGS sequence"/>
</dbReference>
<feature type="domain" description="Calcineurin-like phosphoesterase" evidence="2">
    <location>
        <begin position="9"/>
        <end position="207"/>
    </location>
</feature>
<dbReference type="RefSeq" id="WP_218094907.1">
    <property type="nucleotide sequence ID" value="NZ_CAJVAS010000035.1"/>
</dbReference>
<dbReference type="GO" id="GO:0008253">
    <property type="term" value="F:5'-nucleotidase activity"/>
    <property type="evidence" value="ECO:0007669"/>
    <property type="project" value="TreeGrafter"/>
</dbReference>
<protein>
    <recommendedName>
        <fullName evidence="6">Bifunctional metallophosphatase/5'-nucleotidase</fullName>
    </recommendedName>
</protein>
<proteinExistence type="predicted"/>
<accession>A0A916NKQ8</accession>
<evidence type="ECO:0000313" key="4">
    <source>
        <dbReference type="EMBL" id="CAG7646538.1"/>
    </source>
</evidence>
<evidence type="ECO:0000259" key="2">
    <source>
        <dbReference type="Pfam" id="PF00149"/>
    </source>
</evidence>
<dbReference type="GO" id="GO:0030288">
    <property type="term" value="C:outer membrane-bounded periplasmic space"/>
    <property type="evidence" value="ECO:0007669"/>
    <property type="project" value="TreeGrafter"/>
</dbReference>
<organism evidence="4 5">
    <name type="scientific">Paenibacillus solanacearum</name>
    <dbReference type="NCBI Taxonomy" id="2048548"/>
    <lineage>
        <taxon>Bacteria</taxon>
        <taxon>Bacillati</taxon>
        <taxon>Bacillota</taxon>
        <taxon>Bacilli</taxon>
        <taxon>Bacillales</taxon>
        <taxon>Paenibacillaceae</taxon>
        <taxon>Paenibacillus</taxon>
    </lineage>
</organism>
<dbReference type="CDD" id="cd00845">
    <property type="entry name" value="MPP_UshA_N_like"/>
    <property type="match status" value="1"/>
</dbReference>
<comment type="caution">
    <text evidence="4">The sequence shown here is derived from an EMBL/GenBank/DDBJ whole genome shotgun (WGS) entry which is preliminary data.</text>
</comment>
<gene>
    <name evidence="4" type="ORF">PAESOLCIP111_05185</name>
</gene>
<evidence type="ECO:0008006" key="6">
    <source>
        <dbReference type="Google" id="ProtNLM"/>
    </source>
</evidence>
<sequence>MSANAAIGLRILHTNDIHSRFEHMAAIAAVIGRLRTEAGEERTLTLDIGDHMDRVRPETEGTMGHANVAVMNATGYDAVTIGNNEGLTLTPEALADAYREASFAVVLANMPEAGTGTHAPWAAPWRIIEKAGVRIGLIGVTACFPDFYSLLGWDVQDPLDVVKRLVPELRPQVDIVVVLSHLGLRNDERLAAEVPGIDMILGGHTHHLLEQPLRIGGAAVCAAGKFGQYVGMIDVEWDSIGRTIGRVEATVIPVPELPRDERVAKLIEQAGEEAGARLGQVVATLPMDLPIDWYGESKLGNLLAAGLRRFTEAQIGLVNSGQLLHGLAHGPLTAGMLLELCPSPINPCRVMLTGTQLLLALEQSLLPEFMDKPLFGFGFRGKVLGSLCVDGMDIEFDPEAAPYRKIRSAAVAGEPLLPEQTYTVGMIDMFTFKIGYESLSEGTEAQFFLPEFIRDVLLRQLLERQALEDSGRLRFVKLL</sequence>
<keyword evidence="5" id="KW-1185">Reference proteome</keyword>
<dbReference type="GO" id="GO:0046872">
    <property type="term" value="F:metal ion binding"/>
    <property type="evidence" value="ECO:0007669"/>
    <property type="project" value="InterPro"/>
</dbReference>
<dbReference type="PANTHER" id="PTHR11575">
    <property type="entry name" value="5'-NUCLEOTIDASE-RELATED"/>
    <property type="match status" value="1"/>
</dbReference>
<dbReference type="InterPro" id="IPR004843">
    <property type="entry name" value="Calcineurin-like_PHP"/>
</dbReference>
<dbReference type="PROSITE" id="PS00785">
    <property type="entry name" value="5_NUCLEOTIDASE_1"/>
    <property type="match status" value="1"/>
</dbReference>
<dbReference type="GO" id="GO:0008768">
    <property type="term" value="F:UDP-sugar diphosphatase activity"/>
    <property type="evidence" value="ECO:0007669"/>
    <property type="project" value="TreeGrafter"/>
</dbReference>